<proteinExistence type="predicted"/>
<evidence type="ECO:0000313" key="2">
    <source>
        <dbReference type="EMBL" id="SFV67755.1"/>
    </source>
</evidence>
<dbReference type="AlphaFoldDB" id="A0A1W1CPU9"/>
<feature type="transmembrane region" description="Helical" evidence="1">
    <location>
        <begin position="81"/>
        <end position="99"/>
    </location>
</feature>
<keyword evidence="1" id="KW-0472">Membrane</keyword>
<feature type="transmembrane region" description="Helical" evidence="1">
    <location>
        <begin position="105"/>
        <end position="130"/>
    </location>
</feature>
<feature type="transmembrane region" description="Helical" evidence="1">
    <location>
        <begin position="373"/>
        <end position="395"/>
    </location>
</feature>
<feature type="transmembrane region" description="Helical" evidence="1">
    <location>
        <begin position="17"/>
        <end position="37"/>
    </location>
</feature>
<organism evidence="2">
    <name type="scientific">hydrothermal vent metagenome</name>
    <dbReference type="NCBI Taxonomy" id="652676"/>
    <lineage>
        <taxon>unclassified sequences</taxon>
        <taxon>metagenomes</taxon>
        <taxon>ecological metagenomes</taxon>
    </lineage>
</organism>
<reference evidence="2" key="1">
    <citation type="submission" date="2016-10" db="EMBL/GenBank/DDBJ databases">
        <authorList>
            <person name="de Groot N.N."/>
        </authorList>
    </citation>
    <scope>NUCLEOTIDE SEQUENCE</scope>
</reference>
<keyword evidence="1" id="KW-0812">Transmembrane</keyword>
<feature type="transmembrane region" description="Helical" evidence="1">
    <location>
        <begin position="237"/>
        <end position="255"/>
    </location>
</feature>
<feature type="transmembrane region" description="Helical" evidence="1">
    <location>
        <begin position="43"/>
        <end position="74"/>
    </location>
</feature>
<protein>
    <submittedName>
        <fullName evidence="2">Uncharacterized protein</fullName>
    </submittedName>
</protein>
<keyword evidence="1" id="KW-1133">Transmembrane helix</keyword>
<name>A0A1W1CPU9_9ZZZZ</name>
<sequence length="410" mass="46429">MFNQGGLSLEQAPPISVVLRFFITASIFGLLLGLYLLGDFNNIAVIHILALGVMASFMLGAMFQMLPVIAGVIIKMPSKKAMITHILLTIGVIVQIIAFNSQTDFLYLLSAILLGLGLLHATTLMLKEIIQIKDHSSSSKGMLFALGSFFITIILGIYLLLTLGGYTNGYLFAELREIHYSFALFGWITLLIISISFQVIEMFYVTPKYPEFITKYLTVIIFTLLLLKALSSDIIDMILATLFIIYASITIHRLYKRRRPTSDATVWFWRLGMGLLIVSMSIILIDNITTLHENLKSISQITFISFALSIVFAMVYKIVPFLVWFHLSNQGYMEAPMMFDVIHPKKAKIHFSIHIAMLIAFIASTLLDSKLLFLLASLLVAISFGWLLYHLIFALRKYNYTQKYTKKIEW</sequence>
<dbReference type="EMBL" id="FPHI01000032">
    <property type="protein sequence ID" value="SFV67755.1"/>
    <property type="molecule type" value="Genomic_DNA"/>
</dbReference>
<accession>A0A1W1CPU9</accession>
<feature type="transmembrane region" description="Helical" evidence="1">
    <location>
        <begin position="178"/>
        <end position="200"/>
    </location>
</feature>
<evidence type="ECO:0000256" key="1">
    <source>
        <dbReference type="SAM" id="Phobius"/>
    </source>
</evidence>
<feature type="transmembrane region" description="Helical" evidence="1">
    <location>
        <begin position="297"/>
        <end position="327"/>
    </location>
</feature>
<feature type="transmembrane region" description="Helical" evidence="1">
    <location>
        <begin position="142"/>
        <end position="166"/>
    </location>
</feature>
<feature type="transmembrane region" description="Helical" evidence="1">
    <location>
        <begin position="348"/>
        <end position="367"/>
    </location>
</feature>
<gene>
    <name evidence="2" type="ORF">MNB_SV-3-818</name>
</gene>
<feature type="transmembrane region" description="Helical" evidence="1">
    <location>
        <begin position="267"/>
        <end position="285"/>
    </location>
</feature>